<accession>A0A0L7QK95</accession>
<keyword evidence="1" id="KW-0812">Transmembrane</keyword>
<keyword evidence="1" id="KW-1133">Transmembrane helix</keyword>
<evidence type="ECO:0000313" key="3">
    <source>
        <dbReference type="EMBL" id="KOC58946.1"/>
    </source>
</evidence>
<organism evidence="3 4">
    <name type="scientific">Habropoda laboriosa</name>
    <dbReference type="NCBI Taxonomy" id="597456"/>
    <lineage>
        <taxon>Eukaryota</taxon>
        <taxon>Metazoa</taxon>
        <taxon>Ecdysozoa</taxon>
        <taxon>Arthropoda</taxon>
        <taxon>Hexapoda</taxon>
        <taxon>Insecta</taxon>
        <taxon>Pterygota</taxon>
        <taxon>Neoptera</taxon>
        <taxon>Endopterygota</taxon>
        <taxon>Hymenoptera</taxon>
        <taxon>Apocrita</taxon>
        <taxon>Aculeata</taxon>
        <taxon>Apoidea</taxon>
        <taxon>Anthophila</taxon>
        <taxon>Apidae</taxon>
        <taxon>Habropoda</taxon>
    </lineage>
</organism>
<evidence type="ECO:0000313" key="4">
    <source>
        <dbReference type="Proteomes" id="UP000053825"/>
    </source>
</evidence>
<dbReference type="InterPro" id="IPR013216">
    <property type="entry name" value="Methyltransf_11"/>
</dbReference>
<dbReference type="Pfam" id="PF08241">
    <property type="entry name" value="Methyltransf_11"/>
    <property type="match status" value="1"/>
</dbReference>
<dbReference type="EMBL" id="KQ415008">
    <property type="protein sequence ID" value="KOC58946.1"/>
    <property type="molecule type" value="Genomic_DNA"/>
</dbReference>
<feature type="domain" description="Methyltransferase type 11" evidence="2">
    <location>
        <begin position="86"/>
        <end position="185"/>
    </location>
</feature>
<gene>
    <name evidence="3" type="ORF">WH47_00958</name>
</gene>
<keyword evidence="3" id="KW-0808">Transferase</keyword>
<feature type="transmembrane region" description="Helical" evidence="1">
    <location>
        <begin position="12"/>
        <end position="30"/>
    </location>
</feature>
<keyword evidence="1" id="KW-0472">Membrane</keyword>
<dbReference type="STRING" id="597456.A0A0L7QK95"/>
<dbReference type="AlphaFoldDB" id="A0A0L7QK95"/>
<keyword evidence="3" id="KW-0489">Methyltransferase</keyword>
<dbReference type="OrthoDB" id="416496at2759"/>
<protein>
    <submittedName>
        <fullName evidence="3">Methyltransferase-like protein 7B</fullName>
    </submittedName>
</protein>
<reference evidence="3 4" key="1">
    <citation type="submission" date="2015-07" db="EMBL/GenBank/DDBJ databases">
        <title>The genome of Habropoda laboriosa.</title>
        <authorList>
            <person name="Pan H."/>
            <person name="Kapheim K."/>
        </authorList>
    </citation>
    <scope>NUCLEOTIDE SEQUENCE [LARGE SCALE GENOMIC DNA]</scope>
    <source>
        <strain evidence="3">0110345459</strain>
    </source>
</reference>
<dbReference type="InterPro" id="IPR029063">
    <property type="entry name" value="SAM-dependent_MTases_sf"/>
</dbReference>
<dbReference type="Gene3D" id="3.40.50.150">
    <property type="entry name" value="Vaccinia Virus protein VP39"/>
    <property type="match status" value="1"/>
</dbReference>
<dbReference type="Proteomes" id="UP000053825">
    <property type="component" value="Unassembled WGS sequence"/>
</dbReference>
<dbReference type="GO" id="GO:0008757">
    <property type="term" value="F:S-adenosylmethionine-dependent methyltransferase activity"/>
    <property type="evidence" value="ECO:0007669"/>
    <property type="project" value="InterPro"/>
</dbReference>
<dbReference type="CDD" id="cd02440">
    <property type="entry name" value="AdoMet_MTases"/>
    <property type="match status" value="1"/>
</dbReference>
<name>A0A0L7QK95_9HYME</name>
<sequence>MSNSDVWMRDVITSYGLLSAVLVLVIILLLRKWSSLQKSIYKAYLTGFEVECAELSRAYKKQLFKPLEHVVSCDKVLQSMGCIRLLEIGVKTGENIQFYPENTRWIGVDRNVRLGEYLTTGHRFWPFSRVIIERVIVGDGSSLKEVPTACVDVVVTTRTLCSVTSIQSTLREIHRVLTPGGQYLFIEHIPENEGTFIRWIQKILSQTGIWPSLFGGCCLNINPIEDIKNTGFNHITWDTFTLGGDVSQPFHLILSKQHILGMAVR</sequence>
<keyword evidence="4" id="KW-1185">Reference proteome</keyword>
<dbReference type="GO" id="GO:0032259">
    <property type="term" value="P:methylation"/>
    <property type="evidence" value="ECO:0007669"/>
    <property type="project" value="UniProtKB-KW"/>
</dbReference>
<dbReference type="InterPro" id="IPR052356">
    <property type="entry name" value="Thiol_S-MT"/>
</dbReference>
<dbReference type="PANTHER" id="PTHR45036:SF1">
    <property type="entry name" value="METHYLTRANSFERASE LIKE 7A"/>
    <property type="match status" value="1"/>
</dbReference>
<proteinExistence type="predicted"/>
<dbReference type="SUPFAM" id="SSF53335">
    <property type="entry name" value="S-adenosyl-L-methionine-dependent methyltransferases"/>
    <property type="match status" value="1"/>
</dbReference>
<evidence type="ECO:0000256" key="1">
    <source>
        <dbReference type="SAM" id="Phobius"/>
    </source>
</evidence>
<dbReference type="PANTHER" id="PTHR45036">
    <property type="entry name" value="METHYLTRANSFERASE LIKE 7B"/>
    <property type="match status" value="1"/>
</dbReference>
<evidence type="ECO:0000259" key="2">
    <source>
        <dbReference type="Pfam" id="PF08241"/>
    </source>
</evidence>